<name>A0A2G1UP98_9GAMM</name>
<proteinExistence type="predicted"/>
<feature type="region of interest" description="Disordered" evidence="1">
    <location>
        <begin position="36"/>
        <end position="73"/>
    </location>
</feature>
<protein>
    <recommendedName>
        <fullName evidence="5">Phosphodiesterase</fullName>
    </recommendedName>
</protein>
<dbReference type="RefSeq" id="WP_099613464.1">
    <property type="nucleotide sequence ID" value="NZ_KZ319368.1"/>
</dbReference>
<comment type="caution">
    <text evidence="3">The sequence shown here is derived from an EMBL/GenBank/DDBJ whole genome shotgun (WGS) entry which is preliminary data.</text>
</comment>
<accession>A0A2G1UP98</accession>
<sequence length="101" mass="10987">MRKMTMTALGAAVSLTVFAALPVATVSAEEVRVPVMSQADRSSTSLPRAGQSQDKVRASFGAPRNVQGPVGEPPITQWDYPAFTVYFEYDKVIHTVMKRGQ</sequence>
<dbReference type="EMBL" id="NTFH01000004">
    <property type="protein sequence ID" value="PHQ16298.1"/>
    <property type="molecule type" value="Genomic_DNA"/>
</dbReference>
<evidence type="ECO:0000256" key="1">
    <source>
        <dbReference type="SAM" id="MobiDB-lite"/>
    </source>
</evidence>
<feature type="compositionally biased region" description="Polar residues" evidence="1">
    <location>
        <begin position="39"/>
        <end position="53"/>
    </location>
</feature>
<evidence type="ECO:0000256" key="2">
    <source>
        <dbReference type="SAM" id="SignalP"/>
    </source>
</evidence>
<evidence type="ECO:0000313" key="4">
    <source>
        <dbReference type="Proteomes" id="UP000231409"/>
    </source>
</evidence>
<dbReference type="AlphaFoldDB" id="A0A2G1UP98"/>
<gene>
    <name evidence="3" type="ORF">CLH61_04250</name>
</gene>
<keyword evidence="4" id="KW-1185">Reference proteome</keyword>
<reference evidence="3 4" key="1">
    <citation type="submission" date="2017-09" db="EMBL/GenBank/DDBJ databases">
        <title>The draft genome sequences of Marinobacter sp. PWS21.</title>
        <authorList>
            <person name="Cao J."/>
        </authorList>
    </citation>
    <scope>NUCLEOTIDE SEQUENCE [LARGE SCALE GENOMIC DNA]</scope>
    <source>
        <strain evidence="3 4">PWS21</strain>
    </source>
</reference>
<evidence type="ECO:0008006" key="5">
    <source>
        <dbReference type="Google" id="ProtNLM"/>
    </source>
</evidence>
<dbReference type="Proteomes" id="UP000231409">
    <property type="component" value="Unassembled WGS sequence"/>
</dbReference>
<organism evidence="3 4">
    <name type="scientific">Marinobacter profundi</name>
    <dbReference type="NCBI Taxonomy" id="2666256"/>
    <lineage>
        <taxon>Bacteria</taxon>
        <taxon>Pseudomonadati</taxon>
        <taxon>Pseudomonadota</taxon>
        <taxon>Gammaproteobacteria</taxon>
        <taxon>Pseudomonadales</taxon>
        <taxon>Marinobacteraceae</taxon>
        <taxon>Marinobacter</taxon>
    </lineage>
</organism>
<feature type="signal peptide" evidence="2">
    <location>
        <begin position="1"/>
        <end position="19"/>
    </location>
</feature>
<feature type="chain" id="PRO_5013874744" description="Phosphodiesterase" evidence="2">
    <location>
        <begin position="20"/>
        <end position="101"/>
    </location>
</feature>
<evidence type="ECO:0000313" key="3">
    <source>
        <dbReference type="EMBL" id="PHQ16298.1"/>
    </source>
</evidence>
<keyword evidence="2" id="KW-0732">Signal</keyword>